<gene>
    <name evidence="2" type="ORF">EV702DRAFT_703611</name>
</gene>
<comment type="caution">
    <text evidence="2">The sequence shown here is derived from an EMBL/GenBank/DDBJ whole genome shotgun (WGS) entry which is preliminary data.</text>
</comment>
<feature type="compositionally biased region" description="Basic residues" evidence="1">
    <location>
        <begin position="93"/>
        <end position="111"/>
    </location>
</feature>
<feature type="region of interest" description="Disordered" evidence="1">
    <location>
        <begin position="93"/>
        <end position="132"/>
    </location>
</feature>
<feature type="compositionally biased region" description="Polar residues" evidence="1">
    <location>
        <begin position="120"/>
        <end position="132"/>
    </location>
</feature>
<dbReference type="AlphaFoldDB" id="A0A9P7CWW2"/>
<reference evidence="2" key="1">
    <citation type="journal article" date="2020" name="New Phytol.">
        <title>Comparative genomics reveals dynamic genome evolution in host specialist ectomycorrhizal fungi.</title>
        <authorList>
            <person name="Lofgren L.A."/>
            <person name="Nguyen N.H."/>
            <person name="Vilgalys R."/>
            <person name="Ruytinx J."/>
            <person name="Liao H.L."/>
            <person name="Branco S."/>
            <person name="Kuo A."/>
            <person name="LaButti K."/>
            <person name="Lipzen A."/>
            <person name="Andreopoulos W."/>
            <person name="Pangilinan J."/>
            <person name="Riley R."/>
            <person name="Hundley H."/>
            <person name="Na H."/>
            <person name="Barry K."/>
            <person name="Grigoriev I.V."/>
            <person name="Stajich J.E."/>
            <person name="Kennedy P.G."/>
        </authorList>
    </citation>
    <scope>NUCLEOTIDE SEQUENCE</scope>
    <source>
        <strain evidence="2">DOB743</strain>
    </source>
</reference>
<name>A0A9P7CWW2_9AGAM</name>
<dbReference type="EMBL" id="JABBWD010000073">
    <property type="protein sequence ID" value="KAG1769315.1"/>
    <property type="molecule type" value="Genomic_DNA"/>
</dbReference>
<protein>
    <submittedName>
        <fullName evidence="2">Uncharacterized protein</fullName>
    </submittedName>
</protein>
<organism evidence="2 3">
    <name type="scientific">Suillus placidus</name>
    <dbReference type="NCBI Taxonomy" id="48579"/>
    <lineage>
        <taxon>Eukaryota</taxon>
        <taxon>Fungi</taxon>
        <taxon>Dikarya</taxon>
        <taxon>Basidiomycota</taxon>
        <taxon>Agaricomycotina</taxon>
        <taxon>Agaricomycetes</taxon>
        <taxon>Agaricomycetidae</taxon>
        <taxon>Boletales</taxon>
        <taxon>Suillineae</taxon>
        <taxon>Suillaceae</taxon>
        <taxon>Suillus</taxon>
    </lineage>
</organism>
<proteinExistence type="predicted"/>
<dbReference type="OrthoDB" id="10645046at2759"/>
<dbReference type="Proteomes" id="UP000714275">
    <property type="component" value="Unassembled WGS sequence"/>
</dbReference>
<evidence type="ECO:0000313" key="3">
    <source>
        <dbReference type="Proteomes" id="UP000714275"/>
    </source>
</evidence>
<feature type="region of interest" description="Disordered" evidence="1">
    <location>
        <begin position="194"/>
        <end position="220"/>
    </location>
</feature>
<accession>A0A9P7CWW2</accession>
<sequence length="259" mass="29042">MEALHVVYFHGEQTEIATVVLFSEWLGLDGACMWYVRRRANRDTSSASPSTRSGVSVRVPGQPSYSCTWRALHHSSHQSPRCIALALARRRRRDSGRRSLRSRCQAGHRRQAYGTGGSLPATNANPHSSCQEPNLTNSVQNLNACHIIDITSHSFMPSCTYYHNTFFVRVSFYIHYHSSYTFLVPSPSLSSFYPKRAHQHSDSKGSRQRQAHPDQTVGGDRAKNCTAICTKTWIIGDNCALRSTYIREIVRLVPTGDAA</sequence>
<evidence type="ECO:0000256" key="1">
    <source>
        <dbReference type="SAM" id="MobiDB-lite"/>
    </source>
</evidence>
<keyword evidence="3" id="KW-1185">Reference proteome</keyword>
<evidence type="ECO:0000313" key="2">
    <source>
        <dbReference type="EMBL" id="KAG1769315.1"/>
    </source>
</evidence>